<name>A0ABQ3LCE9_9SPHN</name>
<gene>
    <name evidence="1" type="ORF">GCM10008023_11410</name>
</gene>
<evidence type="ECO:0000313" key="1">
    <source>
        <dbReference type="EMBL" id="GHH11863.1"/>
    </source>
</evidence>
<evidence type="ECO:0008006" key="3">
    <source>
        <dbReference type="Google" id="ProtNLM"/>
    </source>
</evidence>
<reference evidence="2" key="1">
    <citation type="journal article" date="2019" name="Int. J. Syst. Evol. Microbiol.">
        <title>The Global Catalogue of Microorganisms (GCM) 10K type strain sequencing project: providing services to taxonomists for standard genome sequencing and annotation.</title>
        <authorList>
            <consortium name="The Broad Institute Genomics Platform"/>
            <consortium name="The Broad Institute Genome Sequencing Center for Infectious Disease"/>
            <person name="Wu L."/>
            <person name="Ma J."/>
        </authorList>
    </citation>
    <scope>NUCLEOTIDE SEQUENCE [LARGE SCALE GENOMIC DNA]</scope>
    <source>
        <strain evidence="2">CGMCC 1.8957</strain>
    </source>
</reference>
<dbReference type="Proteomes" id="UP000652430">
    <property type="component" value="Unassembled WGS sequence"/>
</dbReference>
<dbReference type="EMBL" id="BNAQ01000001">
    <property type="protein sequence ID" value="GHH11863.1"/>
    <property type="molecule type" value="Genomic_DNA"/>
</dbReference>
<sequence length="211" mass="22415">MLAGVGLGTVVLAPEVLAFPHRQIIGDTVVYSERALPATMPQLLAQSDALLRKSAIFGPGYGRRIFLTEGGWRWRALAFQASGAFALSRGFGETIVVNRSDAARDVVFNGGAIAGQRSLSGVIAHERTHGLIRTRYGVAADVVYAAWLREGYCDLVAGGGSLSDRDAALLKAEHRSVPALRYYDGRKRVEAALRANGGSVDALFAGASKVD</sequence>
<proteinExistence type="predicted"/>
<evidence type="ECO:0000313" key="2">
    <source>
        <dbReference type="Proteomes" id="UP000652430"/>
    </source>
</evidence>
<comment type="caution">
    <text evidence="1">The sequence shown here is derived from an EMBL/GenBank/DDBJ whole genome shotgun (WGS) entry which is preliminary data.</text>
</comment>
<keyword evidence="2" id="KW-1185">Reference proteome</keyword>
<protein>
    <recommendedName>
        <fullName evidence="3">Peptidase M48 domain-containing protein</fullName>
    </recommendedName>
</protein>
<accession>A0ABQ3LCE9</accession>
<organism evidence="1 2">
    <name type="scientific">Sphingomonas glacialis</name>
    <dbReference type="NCBI Taxonomy" id="658225"/>
    <lineage>
        <taxon>Bacteria</taxon>
        <taxon>Pseudomonadati</taxon>
        <taxon>Pseudomonadota</taxon>
        <taxon>Alphaproteobacteria</taxon>
        <taxon>Sphingomonadales</taxon>
        <taxon>Sphingomonadaceae</taxon>
        <taxon>Sphingomonas</taxon>
    </lineage>
</organism>